<evidence type="ECO:0000256" key="2">
    <source>
        <dbReference type="ARBA" id="ARBA00023316"/>
    </source>
</evidence>
<dbReference type="GO" id="GO:0030288">
    <property type="term" value="C:outer membrane-bounded periplasmic space"/>
    <property type="evidence" value="ECO:0007669"/>
    <property type="project" value="TreeGrafter"/>
</dbReference>
<dbReference type="Pfam" id="PF01520">
    <property type="entry name" value="Amidase_3"/>
    <property type="match status" value="1"/>
</dbReference>
<proteinExistence type="predicted"/>
<keyword evidence="2" id="KW-0961">Cell wall biogenesis/degradation</keyword>
<dbReference type="GO" id="GO:0008745">
    <property type="term" value="F:N-acetylmuramoyl-L-alanine amidase activity"/>
    <property type="evidence" value="ECO:0007669"/>
    <property type="project" value="InterPro"/>
</dbReference>
<dbReference type="GO" id="GO:0009253">
    <property type="term" value="P:peptidoglycan catabolic process"/>
    <property type="evidence" value="ECO:0007669"/>
    <property type="project" value="InterPro"/>
</dbReference>
<evidence type="ECO:0000259" key="4">
    <source>
        <dbReference type="PROSITE" id="PS51781"/>
    </source>
</evidence>
<dbReference type="SUPFAM" id="SSF53187">
    <property type="entry name" value="Zn-dependent exopeptidases"/>
    <property type="match status" value="1"/>
</dbReference>
<feature type="region of interest" description="Disordered" evidence="3">
    <location>
        <begin position="95"/>
        <end position="118"/>
    </location>
</feature>
<feature type="compositionally biased region" description="Low complexity" evidence="3">
    <location>
        <begin position="101"/>
        <end position="118"/>
    </location>
</feature>
<keyword evidence="1 5" id="KW-0378">Hydrolase</keyword>
<dbReference type="PANTHER" id="PTHR30404:SF0">
    <property type="entry name" value="N-ACETYLMURAMOYL-L-ALANINE AMIDASE AMIC"/>
    <property type="match status" value="1"/>
</dbReference>
<feature type="domain" description="SH3b" evidence="4">
    <location>
        <begin position="117"/>
        <end position="180"/>
    </location>
</feature>
<dbReference type="AlphaFoldDB" id="A0A328TWS8"/>
<gene>
    <name evidence="5" type="ORF">DL346_16190</name>
</gene>
<dbReference type="PROSITE" id="PS51781">
    <property type="entry name" value="SH3B"/>
    <property type="match status" value="2"/>
</dbReference>
<dbReference type="Pfam" id="PF08239">
    <property type="entry name" value="SH3_3"/>
    <property type="match status" value="2"/>
</dbReference>
<dbReference type="SUPFAM" id="SSF50044">
    <property type="entry name" value="SH3-domain"/>
    <property type="match status" value="1"/>
</dbReference>
<name>A0A328TWS8_9BACL</name>
<reference evidence="5 6" key="1">
    <citation type="submission" date="2018-06" db="EMBL/GenBank/DDBJ databases">
        <title>Paenibacillus montanisoli sp. nov., isolated from mountain area soil.</title>
        <authorList>
            <person name="Wu M."/>
        </authorList>
    </citation>
    <scope>NUCLEOTIDE SEQUENCE [LARGE SCALE GENOMIC DNA]</scope>
    <source>
        <strain evidence="5 6">RA17</strain>
    </source>
</reference>
<keyword evidence="6" id="KW-1185">Reference proteome</keyword>
<evidence type="ECO:0000313" key="6">
    <source>
        <dbReference type="Proteomes" id="UP000249260"/>
    </source>
</evidence>
<dbReference type="PANTHER" id="PTHR30404">
    <property type="entry name" value="N-ACETYLMURAMOYL-L-ALANINE AMIDASE"/>
    <property type="match status" value="1"/>
</dbReference>
<dbReference type="SMART" id="SM00646">
    <property type="entry name" value="Ami_3"/>
    <property type="match status" value="1"/>
</dbReference>
<dbReference type="Gene3D" id="3.40.630.40">
    <property type="entry name" value="Zn-dependent exopeptidases"/>
    <property type="match status" value="1"/>
</dbReference>
<dbReference type="GO" id="GO:0071555">
    <property type="term" value="P:cell wall organization"/>
    <property type="evidence" value="ECO:0007669"/>
    <property type="project" value="UniProtKB-KW"/>
</dbReference>
<evidence type="ECO:0000256" key="3">
    <source>
        <dbReference type="SAM" id="MobiDB-lite"/>
    </source>
</evidence>
<dbReference type="InterPro" id="IPR050695">
    <property type="entry name" value="N-acetylmuramoyl_amidase_3"/>
</dbReference>
<dbReference type="OrthoDB" id="9806267at2"/>
<dbReference type="RefSeq" id="WP_112883202.1">
    <property type="nucleotide sequence ID" value="NZ_QLUW01000003.1"/>
</dbReference>
<sequence>MRRYVSLVIVMTLLLGSLGLSMASATSSFPYQAKVSTAALNVRSEPSLQASIVGQLRNGDIVTVTDEESDGWVRVKRNKLSGWVAGYLLRKLDGKGQASNPTVSSPPSSGKVSTSPGSTATVLADSLRIRSGPGTSYKIIGSLSQGEQISITGSQSDWLKIRTSAKQTGWVAKAYVGKGAAQPKHAGKGLRGKVIVVDAGHGGNDPGMIGTTYETEEKDLTLSTAIYLKQELQRLGATVLMTRTTDRKPELSERVRVSESANADAFVSIHFNSSERQNTGSLTFYYSEKKDRPLAQAVEAELAGAGGLPSHGVSFGDLHVLRENDTVATLVELAFLSNRKDESIVRGSAYQKKAAAAIARGLANYFG</sequence>
<comment type="caution">
    <text evidence="5">The sequence shown here is derived from an EMBL/GenBank/DDBJ whole genome shotgun (WGS) entry which is preliminary data.</text>
</comment>
<dbReference type="Gene3D" id="2.30.30.40">
    <property type="entry name" value="SH3 Domains"/>
    <property type="match status" value="2"/>
</dbReference>
<organism evidence="5 6">
    <name type="scientific">Paenibacillus montanisoli</name>
    <dbReference type="NCBI Taxonomy" id="2081970"/>
    <lineage>
        <taxon>Bacteria</taxon>
        <taxon>Bacillati</taxon>
        <taxon>Bacillota</taxon>
        <taxon>Bacilli</taxon>
        <taxon>Bacillales</taxon>
        <taxon>Paenibacillaceae</taxon>
        <taxon>Paenibacillus</taxon>
    </lineage>
</organism>
<dbReference type="EMBL" id="QLUW01000003">
    <property type="protein sequence ID" value="RAP74938.1"/>
    <property type="molecule type" value="Genomic_DNA"/>
</dbReference>
<accession>A0A328TWS8</accession>
<feature type="domain" description="SH3b" evidence="4">
    <location>
        <begin position="30"/>
        <end position="93"/>
    </location>
</feature>
<dbReference type="SMART" id="SM00287">
    <property type="entry name" value="SH3b"/>
    <property type="match status" value="2"/>
</dbReference>
<dbReference type="CDD" id="cd02696">
    <property type="entry name" value="MurNAc-LAA"/>
    <property type="match status" value="1"/>
</dbReference>
<dbReference type="InterPro" id="IPR003646">
    <property type="entry name" value="SH3-like_bac-type"/>
</dbReference>
<dbReference type="InterPro" id="IPR002508">
    <property type="entry name" value="MurNAc-LAA_cat"/>
</dbReference>
<dbReference type="Proteomes" id="UP000249260">
    <property type="component" value="Unassembled WGS sequence"/>
</dbReference>
<dbReference type="InterPro" id="IPR036028">
    <property type="entry name" value="SH3-like_dom_sf"/>
</dbReference>
<protein>
    <submittedName>
        <fullName evidence="5">Cell wall hydrolase</fullName>
    </submittedName>
</protein>
<evidence type="ECO:0000256" key="1">
    <source>
        <dbReference type="ARBA" id="ARBA00022801"/>
    </source>
</evidence>
<evidence type="ECO:0000313" key="5">
    <source>
        <dbReference type="EMBL" id="RAP74938.1"/>
    </source>
</evidence>